<organism evidence="12 13">
    <name type="scientific">Propionibacterium cyclohexanicum</name>
    <dbReference type="NCBI Taxonomy" id="64702"/>
    <lineage>
        <taxon>Bacteria</taxon>
        <taxon>Bacillati</taxon>
        <taxon>Actinomycetota</taxon>
        <taxon>Actinomycetes</taxon>
        <taxon>Propionibacteriales</taxon>
        <taxon>Propionibacteriaceae</taxon>
        <taxon>Propionibacterium</taxon>
    </lineage>
</organism>
<feature type="domain" description="Helicase ATP-binding" evidence="11">
    <location>
        <begin position="28"/>
        <end position="319"/>
    </location>
</feature>
<evidence type="ECO:0000256" key="8">
    <source>
        <dbReference type="ARBA" id="ARBA00048954"/>
    </source>
</evidence>
<dbReference type="PROSITE" id="PS51193">
    <property type="entry name" value="HELICASE_ATP_BIND_2"/>
    <property type="match status" value="1"/>
</dbReference>
<evidence type="ECO:0000256" key="10">
    <source>
        <dbReference type="ARBA" id="ARBA00079061"/>
    </source>
</evidence>
<keyword evidence="13" id="KW-1185">Reference proteome</keyword>
<evidence type="ECO:0000256" key="3">
    <source>
        <dbReference type="ARBA" id="ARBA00022801"/>
    </source>
</evidence>
<keyword evidence="3" id="KW-0378">Hydrolase</keyword>
<sequence length="699" mass="73989">MSARTDTVTAPSAAKDDDGIGRHREVLAAAIEAIGGAPREGQEKMADAVAHALEGRCHLLVQAGTGTGKSLGYLAPALVHAQRSGHAVVVATATLALQAQLATKDIPAAAAAVAAVTGREPVAAIVKGRRNYACLLRALEGGAEEQEALIGGEEINEAAHAAADPDTALGAEVIALREWIGHERAEHGLADRDDAPRHSARAWAQVSISSRECLGSRCPFYDECFTEQSRARARQADVIVTNHALFAIDALNQRGVIPEHDAVIIDEAHELTARVTGAASQELSPQRIERAARRSAPWLNDQVSTDLIEAADSLLGALALGDLGRVTSPQATTVLALARLRELSRSALSALTQRGPKAEVDTERAQAQAGMQEVFESCERMAALADTDVVWVSESRFAGRQLNVAPLSVAGLLRHAILSRAVTVLTSATLAIGGSFEAMAGQVGLRSADRVESVAHIGSAGPREGAEAPDEPEDISNWRGIDVGSPFDYAHQAILYIASAAPRPAREGMAQEVLNQIAQLIWAAHGRTLGLFSSQRNAELAARHVRAELPSLPLLCQGEMQLPELTRRFTADPATSLFGTMSLWQGIDVPGESCQLVIIDRIPFPRPDDPLSQARQQAVNGAGGNGFMRIAASHAALLLAQGAGRLIRSSADRGVVAVLDPRLVTARYGPYLQASLPPFWRTSSLDVAVNALRRLGGHR</sequence>
<gene>
    <name evidence="12" type="ORF">SAMN05443377_10471</name>
</gene>
<dbReference type="InterPro" id="IPR027417">
    <property type="entry name" value="P-loop_NTPase"/>
</dbReference>
<evidence type="ECO:0000256" key="4">
    <source>
        <dbReference type="ARBA" id="ARBA00022806"/>
    </source>
</evidence>
<dbReference type="Proteomes" id="UP000198815">
    <property type="component" value="Unassembled WGS sequence"/>
</dbReference>
<dbReference type="PANTHER" id="PTHR11472">
    <property type="entry name" value="DNA REPAIR DEAD HELICASE RAD3/XP-D SUBFAMILY MEMBER"/>
    <property type="match status" value="1"/>
</dbReference>
<evidence type="ECO:0000256" key="7">
    <source>
        <dbReference type="ARBA" id="ARBA00044969"/>
    </source>
</evidence>
<evidence type="ECO:0000256" key="6">
    <source>
        <dbReference type="ARBA" id="ARBA00038058"/>
    </source>
</evidence>
<dbReference type="Gene3D" id="3.40.50.300">
    <property type="entry name" value="P-loop containing nucleotide triphosphate hydrolases"/>
    <property type="match status" value="2"/>
</dbReference>
<comment type="similarity">
    <text evidence="6">Belongs to the helicase family. DinG subfamily.</text>
</comment>
<dbReference type="InterPro" id="IPR011545">
    <property type="entry name" value="DEAD/DEAH_box_helicase_dom"/>
</dbReference>
<dbReference type="SMART" id="SM00491">
    <property type="entry name" value="HELICc2"/>
    <property type="match status" value="1"/>
</dbReference>
<dbReference type="GO" id="GO:0016818">
    <property type="term" value="F:hydrolase activity, acting on acid anhydrides, in phosphorus-containing anhydrides"/>
    <property type="evidence" value="ECO:0007669"/>
    <property type="project" value="InterPro"/>
</dbReference>
<dbReference type="SMART" id="SM00487">
    <property type="entry name" value="DEXDc"/>
    <property type="match status" value="1"/>
</dbReference>
<name>A0A1H9QRT7_9ACTN</name>
<evidence type="ECO:0000313" key="12">
    <source>
        <dbReference type="EMBL" id="SER62945.1"/>
    </source>
</evidence>
<reference evidence="12 13" key="1">
    <citation type="submission" date="2016-10" db="EMBL/GenBank/DDBJ databases">
        <authorList>
            <person name="de Groot N.N."/>
        </authorList>
    </citation>
    <scope>NUCLEOTIDE SEQUENCE [LARGE SCALE GENOMIC DNA]</scope>
    <source>
        <strain evidence="12 13">DSM 16859</strain>
    </source>
</reference>
<dbReference type="AlphaFoldDB" id="A0A1H9QRT7"/>
<dbReference type="GO" id="GO:0005524">
    <property type="term" value="F:ATP binding"/>
    <property type="evidence" value="ECO:0007669"/>
    <property type="project" value="UniProtKB-KW"/>
</dbReference>
<dbReference type="SUPFAM" id="SSF52540">
    <property type="entry name" value="P-loop containing nucleoside triphosphate hydrolases"/>
    <property type="match status" value="1"/>
</dbReference>
<proteinExistence type="inferred from homology"/>
<keyword evidence="4 12" id="KW-0347">Helicase</keyword>
<dbReference type="STRING" id="64702.SAMN05443377_10471"/>
<dbReference type="Pfam" id="PF13307">
    <property type="entry name" value="Helicase_C_2"/>
    <property type="match status" value="1"/>
</dbReference>
<keyword evidence="2" id="KW-0547">Nucleotide-binding</keyword>
<keyword evidence="5" id="KW-0067">ATP-binding</keyword>
<evidence type="ECO:0000256" key="1">
    <source>
        <dbReference type="ARBA" id="ARBA00001966"/>
    </source>
</evidence>
<accession>A0A1H9QRT7</accession>
<dbReference type="EMBL" id="FOGZ01000004">
    <property type="protein sequence ID" value="SER62945.1"/>
    <property type="molecule type" value="Genomic_DNA"/>
</dbReference>
<dbReference type="Pfam" id="PF00270">
    <property type="entry name" value="DEAD"/>
    <property type="match status" value="1"/>
</dbReference>
<evidence type="ECO:0000256" key="5">
    <source>
        <dbReference type="ARBA" id="ARBA00022840"/>
    </source>
</evidence>
<dbReference type="RefSeq" id="WP_091967834.1">
    <property type="nucleotide sequence ID" value="NZ_FOGZ01000004.1"/>
</dbReference>
<dbReference type="FunFam" id="3.40.50.300:FF:000437">
    <property type="entry name" value="ATP-dependent DNA helicase DinG"/>
    <property type="match status" value="1"/>
</dbReference>
<dbReference type="EC" id="5.6.2.3" evidence="7"/>
<evidence type="ECO:0000313" key="13">
    <source>
        <dbReference type="Proteomes" id="UP000198815"/>
    </source>
</evidence>
<dbReference type="InterPro" id="IPR006555">
    <property type="entry name" value="ATP-dep_Helicase_C"/>
</dbReference>
<evidence type="ECO:0000256" key="2">
    <source>
        <dbReference type="ARBA" id="ARBA00022741"/>
    </source>
</evidence>
<dbReference type="PANTHER" id="PTHR11472:SF34">
    <property type="entry name" value="REGULATOR OF TELOMERE ELONGATION HELICASE 1"/>
    <property type="match status" value="1"/>
</dbReference>
<dbReference type="InterPro" id="IPR045028">
    <property type="entry name" value="DinG/Rad3-like"/>
</dbReference>
<dbReference type="OrthoDB" id="9805194at2"/>
<dbReference type="GO" id="GO:0006139">
    <property type="term" value="P:nucleobase-containing compound metabolic process"/>
    <property type="evidence" value="ECO:0007669"/>
    <property type="project" value="InterPro"/>
</dbReference>
<dbReference type="GO" id="GO:0043139">
    <property type="term" value="F:5'-3' DNA helicase activity"/>
    <property type="evidence" value="ECO:0007669"/>
    <property type="project" value="UniProtKB-EC"/>
</dbReference>
<evidence type="ECO:0000259" key="11">
    <source>
        <dbReference type="PROSITE" id="PS51193"/>
    </source>
</evidence>
<protein>
    <recommendedName>
        <fullName evidence="9">ATP-dependent helicase DinG</fullName>
        <ecNumber evidence="7">5.6.2.3</ecNumber>
    </recommendedName>
    <alternativeName>
        <fullName evidence="10">DNA 5'-3' helicase DinG</fullName>
    </alternativeName>
</protein>
<comment type="cofactor">
    <cofactor evidence="1">
        <name>[4Fe-4S] cluster</name>
        <dbReference type="ChEBI" id="CHEBI:49883"/>
    </cofactor>
</comment>
<comment type="catalytic activity">
    <reaction evidence="8">
        <text>ATP + H2O = ADP + phosphate + H(+)</text>
        <dbReference type="Rhea" id="RHEA:13065"/>
        <dbReference type="ChEBI" id="CHEBI:15377"/>
        <dbReference type="ChEBI" id="CHEBI:15378"/>
        <dbReference type="ChEBI" id="CHEBI:30616"/>
        <dbReference type="ChEBI" id="CHEBI:43474"/>
        <dbReference type="ChEBI" id="CHEBI:456216"/>
        <dbReference type="EC" id="5.6.2.3"/>
    </reaction>
</comment>
<dbReference type="GO" id="GO:0003676">
    <property type="term" value="F:nucleic acid binding"/>
    <property type="evidence" value="ECO:0007669"/>
    <property type="project" value="InterPro"/>
</dbReference>
<dbReference type="InterPro" id="IPR014013">
    <property type="entry name" value="Helic_SF1/SF2_ATP-bd_DinG/Rad3"/>
</dbReference>
<dbReference type="InterPro" id="IPR014001">
    <property type="entry name" value="Helicase_ATP-bd"/>
</dbReference>
<evidence type="ECO:0000256" key="9">
    <source>
        <dbReference type="ARBA" id="ARBA00073590"/>
    </source>
</evidence>